<dbReference type="SUPFAM" id="SSF46785">
    <property type="entry name" value="Winged helix' DNA-binding domain"/>
    <property type="match status" value="1"/>
</dbReference>
<name>A0A3G1A4A3_9CREN</name>
<dbReference type="KEGG" id="tcb:TCARB_0111"/>
<feature type="coiled-coil region" evidence="1">
    <location>
        <begin position="105"/>
        <end position="136"/>
    </location>
</feature>
<evidence type="ECO:0000313" key="3">
    <source>
        <dbReference type="EMBL" id="AJB41189.1"/>
    </source>
</evidence>
<evidence type="ECO:0000259" key="2">
    <source>
        <dbReference type="Pfam" id="PF08221"/>
    </source>
</evidence>
<evidence type="ECO:0000256" key="1">
    <source>
        <dbReference type="SAM" id="Coils"/>
    </source>
</evidence>
<dbReference type="RefSeq" id="WP_020962698.1">
    <property type="nucleotide sequence ID" value="NZ_CP007493.1"/>
</dbReference>
<dbReference type="STRING" id="697581.TCARB_0111"/>
<accession>A0A3G1A4A3</accession>
<dbReference type="InterPro" id="IPR036388">
    <property type="entry name" value="WH-like_DNA-bd_sf"/>
</dbReference>
<feature type="domain" description="RNA polymerase III subunit RPC82-related helix-turn-helix" evidence="2">
    <location>
        <begin position="13"/>
        <end position="73"/>
    </location>
</feature>
<dbReference type="AlphaFoldDB" id="A0A3G1A4A3"/>
<gene>
    <name evidence="3" type="ORF">TCARB_0111</name>
</gene>
<sequence length="154" mass="17283">MHSTPPQTLINLVSRLVSRLELGEAASKVLATLILSEFPLSQTEIVHLTGYSLSQVSSALSLLVSVGLVSFVKSGRKKLYFSDKGIDELLGEIARKMIEKDLKPLARELEKLPKEREKIQSLMDECNQAIEKLQETFLLDTLKNMRSMNAKINR</sequence>
<keyword evidence="1" id="KW-0175">Coiled coil</keyword>
<protein>
    <recommendedName>
        <fullName evidence="2">RNA polymerase III subunit RPC82-related helix-turn-helix domain-containing protein</fullName>
    </recommendedName>
</protein>
<dbReference type="GeneID" id="25405573"/>
<dbReference type="Proteomes" id="UP000266720">
    <property type="component" value="Chromosome"/>
</dbReference>
<organism evidence="3 4">
    <name type="scientific">Thermofilum adornatum 1505</name>
    <dbReference type="NCBI Taxonomy" id="697581"/>
    <lineage>
        <taxon>Archaea</taxon>
        <taxon>Thermoproteota</taxon>
        <taxon>Thermoprotei</taxon>
        <taxon>Thermofilales</taxon>
        <taxon>Thermofilaceae</taxon>
        <taxon>Thermofilum</taxon>
    </lineage>
</organism>
<dbReference type="Gene3D" id="1.10.10.10">
    <property type="entry name" value="Winged helix-like DNA-binding domain superfamily/Winged helix DNA-binding domain"/>
    <property type="match status" value="1"/>
</dbReference>
<dbReference type="InterPro" id="IPR036390">
    <property type="entry name" value="WH_DNA-bd_sf"/>
</dbReference>
<dbReference type="Pfam" id="PF08221">
    <property type="entry name" value="HTH_9"/>
    <property type="match status" value="1"/>
</dbReference>
<reference evidence="4" key="1">
    <citation type="book" date="2010" name="EXTREMOPHILES" publisher="0:0-0">
        <title>Complete genome sequences of ten hyperthermophilic archaea reveal their metabolic capabilities and possible ecological roles.</title>
        <editorList>
            <person name="?"/>
        </editorList>
        <authorList>
            <person name="Ravin N.V."/>
            <person name="Mardanov A.V."/>
            <person name="Bonch-Osmolovskaya E.A."/>
            <person name="Skryabin K.G."/>
        </authorList>
    </citation>
    <scope>NUCLEOTIDE SEQUENCE [LARGE SCALE GENOMIC DNA]</scope>
    <source>
        <strain evidence="4">1505</strain>
    </source>
</reference>
<dbReference type="GeneID" id="16573690"/>
<dbReference type="InterPro" id="IPR013197">
    <property type="entry name" value="RNA_pol_III_RPC82-rel_HTH"/>
</dbReference>
<proteinExistence type="predicted"/>
<evidence type="ECO:0000313" key="4">
    <source>
        <dbReference type="Proteomes" id="UP000266720"/>
    </source>
</evidence>
<dbReference type="EMBL" id="CP007493">
    <property type="protein sequence ID" value="AJB41189.1"/>
    <property type="molecule type" value="Genomic_DNA"/>
</dbReference>